<dbReference type="InterPro" id="IPR036291">
    <property type="entry name" value="NAD(P)-bd_dom_sf"/>
</dbReference>
<dbReference type="GO" id="GO:0016491">
    <property type="term" value="F:oxidoreductase activity"/>
    <property type="evidence" value="ECO:0007669"/>
    <property type="project" value="UniProtKB-KW"/>
</dbReference>
<dbReference type="Pfam" id="PF00106">
    <property type="entry name" value="adh_short"/>
    <property type="match status" value="1"/>
</dbReference>
<dbReference type="Gene3D" id="3.40.50.720">
    <property type="entry name" value="NAD(P)-binding Rossmann-like Domain"/>
    <property type="match status" value="1"/>
</dbReference>
<dbReference type="PANTHER" id="PTHR44196:SF3">
    <property type="entry name" value="SHORT CHAIN DEHYDROGENASE FAMILY PROTEIN"/>
    <property type="match status" value="1"/>
</dbReference>
<sequence length="262" mass="29915">MNKLPVYYLSVYYLKIYLCKMNTRKTVLILGANSDVAKQAIKLYINKGYYVIAASRNLKSLENFADENHLNKSKFEIKYFDATDFSSHQYFYDELSIKPNIVVYAAGFLIENQEALKNFDGTFEMMKTNYIGAVSILNIIASDISNKNLERIIGLSSLSGVRGRKSNFVYGSTKSAFTQYLAGLRQELNSRKVIVNVLVIGYINTKINAGLELNKNLIMEPDYVAKFIINAGTSFEIIPNWKWKIIYWILKLSPEFLVAKLP</sequence>
<dbReference type="Proteomes" id="UP000199203">
    <property type="component" value="Unassembled WGS sequence"/>
</dbReference>
<evidence type="ECO:0000313" key="3">
    <source>
        <dbReference type="EMBL" id="SDG61427.1"/>
    </source>
</evidence>
<keyword evidence="4" id="KW-1185">Reference proteome</keyword>
<protein>
    <recommendedName>
        <fullName evidence="5">3-oxoacyl-ACP reductase</fullName>
    </recommendedName>
</protein>
<evidence type="ECO:0000256" key="1">
    <source>
        <dbReference type="ARBA" id="ARBA00006484"/>
    </source>
</evidence>
<dbReference type="AlphaFoldDB" id="A0A1G7VP09"/>
<dbReference type="InterPro" id="IPR002347">
    <property type="entry name" value="SDR_fam"/>
</dbReference>
<dbReference type="GO" id="GO:0016020">
    <property type="term" value="C:membrane"/>
    <property type="evidence" value="ECO:0007669"/>
    <property type="project" value="TreeGrafter"/>
</dbReference>
<dbReference type="PRINTS" id="PR00081">
    <property type="entry name" value="GDHRDH"/>
</dbReference>
<dbReference type="PANTHER" id="PTHR44196">
    <property type="entry name" value="DEHYDROGENASE/REDUCTASE SDR FAMILY MEMBER 7B"/>
    <property type="match status" value="1"/>
</dbReference>
<name>A0A1G7VP09_9FLAO</name>
<gene>
    <name evidence="3" type="ORF">SAMN05421825_3696</name>
</gene>
<keyword evidence="2" id="KW-0560">Oxidoreductase</keyword>
<accession>A0A1G7VP09</accession>
<reference evidence="4" key="1">
    <citation type="submission" date="2016-10" db="EMBL/GenBank/DDBJ databases">
        <authorList>
            <person name="Varghese N."/>
            <person name="Submissions S."/>
        </authorList>
    </citation>
    <scope>NUCLEOTIDE SEQUENCE [LARGE SCALE GENOMIC DNA]</scope>
    <source>
        <strain evidence="4">DSM 19684</strain>
    </source>
</reference>
<proteinExistence type="inferred from homology"/>
<evidence type="ECO:0000256" key="2">
    <source>
        <dbReference type="ARBA" id="ARBA00023002"/>
    </source>
</evidence>
<evidence type="ECO:0000313" key="4">
    <source>
        <dbReference type="Proteomes" id="UP000199203"/>
    </source>
</evidence>
<dbReference type="SUPFAM" id="SSF51735">
    <property type="entry name" value="NAD(P)-binding Rossmann-fold domains"/>
    <property type="match status" value="1"/>
</dbReference>
<dbReference type="EMBL" id="FNBH01000005">
    <property type="protein sequence ID" value="SDG61427.1"/>
    <property type="molecule type" value="Genomic_DNA"/>
</dbReference>
<evidence type="ECO:0008006" key="5">
    <source>
        <dbReference type="Google" id="ProtNLM"/>
    </source>
</evidence>
<organism evidence="3 4">
    <name type="scientific">Epilithonimonas hungarica</name>
    <dbReference type="NCBI Taxonomy" id="454006"/>
    <lineage>
        <taxon>Bacteria</taxon>
        <taxon>Pseudomonadati</taxon>
        <taxon>Bacteroidota</taxon>
        <taxon>Flavobacteriia</taxon>
        <taxon>Flavobacteriales</taxon>
        <taxon>Weeksellaceae</taxon>
        <taxon>Chryseobacterium group</taxon>
        <taxon>Epilithonimonas</taxon>
    </lineage>
</organism>
<comment type="similarity">
    <text evidence="1">Belongs to the short-chain dehydrogenases/reductases (SDR) family.</text>
</comment>
<dbReference type="STRING" id="454006.SAMN05421825_3696"/>